<proteinExistence type="predicted"/>
<name>A0AAN5CD39_9BILA</name>
<evidence type="ECO:0000313" key="3">
    <source>
        <dbReference type="Proteomes" id="UP001328107"/>
    </source>
</evidence>
<sequence>QFSQFGPVNDSAHSQAPLTRTPLPLQDRSTKPTKHHRCRHQRHSGREARRGNWKTNELGTCRIQGWASSCRCSACKCLQYFTF</sequence>
<gene>
    <name evidence="2" type="ORF">PMAYCL1PPCAC_08419</name>
</gene>
<protein>
    <submittedName>
        <fullName evidence="2">Uncharacterized protein</fullName>
    </submittedName>
</protein>
<feature type="compositionally biased region" description="Polar residues" evidence="1">
    <location>
        <begin position="1"/>
        <end position="18"/>
    </location>
</feature>
<evidence type="ECO:0000313" key="2">
    <source>
        <dbReference type="EMBL" id="GMR38224.1"/>
    </source>
</evidence>
<reference evidence="3" key="1">
    <citation type="submission" date="2022-10" db="EMBL/GenBank/DDBJ databases">
        <title>Genome assembly of Pristionchus species.</title>
        <authorList>
            <person name="Yoshida K."/>
            <person name="Sommer R.J."/>
        </authorList>
    </citation>
    <scope>NUCLEOTIDE SEQUENCE [LARGE SCALE GENOMIC DNA]</scope>
    <source>
        <strain evidence="3">RS5460</strain>
    </source>
</reference>
<dbReference type="Proteomes" id="UP001328107">
    <property type="component" value="Unassembled WGS sequence"/>
</dbReference>
<accession>A0AAN5CD39</accession>
<dbReference type="AlphaFoldDB" id="A0AAN5CD39"/>
<feature type="region of interest" description="Disordered" evidence="1">
    <location>
        <begin position="1"/>
        <end position="51"/>
    </location>
</feature>
<feature type="non-terminal residue" evidence="2">
    <location>
        <position position="1"/>
    </location>
</feature>
<organism evidence="2 3">
    <name type="scientific">Pristionchus mayeri</name>
    <dbReference type="NCBI Taxonomy" id="1317129"/>
    <lineage>
        <taxon>Eukaryota</taxon>
        <taxon>Metazoa</taxon>
        <taxon>Ecdysozoa</taxon>
        <taxon>Nematoda</taxon>
        <taxon>Chromadorea</taxon>
        <taxon>Rhabditida</taxon>
        <taxon>Rhabditina</taxon>
        <taxon>Diplogasteromorpha</taxon>
        <taxon>Diplogasteroidea</taxon>
        <taxon>Neodiplogasteridae</taxon>
        <taxon>Pristionchus</taxon>
    </lineage>
</organism>
<feature type="compositionally biased region" description="Basic residues" evidence="1">
    <location>
        <begin position="31"/>
        <end position="43"/>
    </location>
</feature>
<keyword evidence="3" id="KW-1185">Reference proteome</keyword>
<feature type="non-terminal residue" evidence="2">
    <location>
        <position position="83"/>
    </location>
</feature>
<comment type="caution">
    <text evidence="2">The sequence shown here is derived from an EMBL/GenBank/DDBJ whole genome shotgun (WGS) entry which is preliminary data.</text>
</comment>
<dbReference type="EMBL" id="BTRK01000002">
    <property type="protein sequence ID" value="GMR38224.1"/>
    <property type="molecule type" value="Genomic_DNA"/>
</dbReference>
<evidence type="ECO:0000256" key="1">
    <source>
        <dbReference type="SAM" id="MobiDB-lite"/>
    </source>
</evidence>